<feature type="region of interest" description="Disordered" evidence="1">
    <location>
        <begin position="20"/>
        <end position="41"/>
    </location>
</feature>
<organism evidence="2 3">
    <name type="scientific">Lysobacter capsici AZ78</name>
    <dbReference type="NCBI Taxonomy" id="1444315"/>
    <lineage>
        <taxon>Bacteria</taxon>
        <taxon>Pseudomonadati</taxon>
        <taxon>Pseudomonadota</taxon>
        <taxon>Gammaproteobacteria</taxon>
        <taxon>Lysobacterales</taxon>
        <taxon>Lysobacteraceae</taxon>
        <taxon>Lysobacter</taxon>
    </lineage>
</organism>
<proteinExistence type="predicted"/>
<name>A0A108UBR4_9GAMM</name>
<dbReference type="Proteomes" id="UP000023435">
    <property type="component" value="Unassembled WGS sequence"/>
</dbReference>
<reference evidence="2 3" key="1">
    <citation type="journal article" date="2014" name="Genome Announc.">
        <title>Draft Genome Sequence of Lysobacter capsici AZ78, a Bacterium Antagonistic to Plant-Pathogenic Oomycetes.</title>
        <authorList>
            <person name="Puopolo G."/>
            <person name="Sonego P."/>
            <person name="Engelen K."/>
            <person name="Pertot I."/>
        </authorList>
    </citation>
    <scope>NUCLEOTIDE SEQUENCE [LARGE SCALE GENOMIC DNA]</scope>
    <source>
        <strain evidence="2 3">AZ78</strain>
    </source>
</reference>
<protein>
    <submittedName>
        <fullName evidence="2">Uncharacterized protein</fullName>
    </submittedName>
</protein>
<dbReference type="EMBL" id="JAJA02000001">
    <property type="protein sequence ID" value="KWS06120.1"/>
    <property type="molecule type" value="Genomic_DNA"/>
</dbReference>
<evidence type="ECO:0000313" key="3">
    <source>
        <dbReference type="Proteomes" id="UP000023435"/>
    </source>
</evidence>
<evidence type="ECO:0000256" key="1">
    <source>
        <dbReference type="SAM" id="MobiDB-lite"/>
    </source>
</evidence>
<evidence type="ECO:0000313" key="2">
    <source>
        <dbReference type="EMBL" id="KWS06120.1"/>
    </source>
</evidence>
<accession>A0A108UBR4</accession>
<sequence length="41" mass="4321">MVAGTRRLWRIDLHVGGPSCGLSSDDIESSRASATHGMPVP</sequence>
<dbReference type="AlphaFoldDB" id="A0A108UBR4"/>
<gene>
    <name evidence="2" type="ORF">AZ78_3674</name>
</gene>
<comment type="caution">
    <text evidence="2">The sequence shown here is derived from an EMBL/GenBank/DDBJ whole genome shotgun (WGS) entry which is preliminary data.</text>
</comment>
<keyword evidence="3" id="KW-1185">Reference proteome</keyword>